<reference evidence="2" key="1">
    <citation type="journal article" date="2021" name="ISME J.">
        <title>Evolutionary origin and ecological implication of a unique nif island in free-living Bradyrhizobium lineages.</title>
        <authorList>
            <person name="Tao J."/>
        </authorList>
    </citation>
    <scope>NUCLEOTIDE SEQUENCE [LARGE SCALE GENOMIC DNA]</scope>
    <source>
        <strain evidence="2">SZCCT0094</strain>
    </source>
</reference>
<proteinExistence type="predicted"/>
<sequence length="55" mass="5975">MTEPDKLRADAAECAIIRDLATDRDKRELFARLAAHLSALAADVEHAARSSRPAS</sequence>
<evidence type="ECO:0000313" key="2">
    <source>
        <dbReference type="Proteomes" id="UP001314635"/>
    </source>
</evidence>
<keyword evidence="2" id="KW-1185">Reference proteome</keyword>
<comment type="caution">
    <text evidence="1">The sequence shown here is derived from an EMBL/GenBank/DDBJ whole genome shotgun (WGS) entry which is preliminary data.</text>
</comment>
<name>A0ABS5G8Z1_9BRAD</name>
<dbReference type="RefSeq" id="WP_168167918.1">
    <property type="nucleotide sequence ID" value="NZ_JABFDP010000019.1"/>
</dbReference>
<gene>
    <name evidence="1" type="ORF">JQ619_17625</name>
</gene>
<accession>A0ABS5G8Z1</accession>
<dbReference type="EMBL" id="JAFCLK010000015">
    <property type="protein sequence ID" value="MBR1137591.1"/>
    <property type="molecule type" value="Genomic_DNA"/>
</dbReference>
<protein>
    <submittedName>
        <fullName evidence="1">Uncharacterized protein</fullName>
    </submittedName>
</protein>
<organism evidence="1 2">
    <name type="scientific">Bradyrhizobium denitrificans</name>
    <dbReference type="NCBI Taxonomy" id="2734912"/>
    <lineage>
        <taxon>Bacteria</taxon>
        <taxon>Pseudomonadati</taxon>
        <taxon>Pseudomonadota</taxon>
        <taxon>Alphaproteobacteria</taxon>
        <taxon>Hyphomicrobiales</taxon>
        <taxon>Nitrobacteraceae</taxon>
        <taxon>Bradyrhizobium</taxon>
    </lineage>
</organism>
<evidence type="ECO:0000313" key="1">
    <source>
        <dbReference type="EMBL" id="MBR1137591.1"/>
    </source>
</evidence>
<dbReference type="Proteomes" id="UP001314635">
    <property type="component" value="Unassembled WGS sequence"/>
</dbReference>